<name>A0AB33IZB8_9BACT</name>
<gene>
    <name evidence="2" type="ORF">GTC17254_09550</name>
</gene>
<dbReference type="EMBL" id="AP035786">
    <property type="protein sequence ID" value="BFO73358.1"/>
    <property type="molecule type" value="Genomic_DNA"/>
</dbReference>
<evidence type="ECO:0000313" key="2">
    <source>
        <dbReference type="EMBL" id="BFO73358.1"/>
    </source>
</evidence>
<proteinExistence type="predicted"/>
<organism evidence="2">
    <name type="scientific">Prevotella sp. GTC17254</name>
    <dbReference type="NCBI Taxonomy" id="3236794"/>
    <lineage>
        <taxon>Bacteria</taxon>
        <taxon>Pseudomonadati</taxon>
        <taxon>Bacteroidota</taxon>
        <taxon>Bacteroidia</taxon>
        <taxon>Bacteroidales</taxon>
        <taxon>Prevotellaceae</taxon>
        <taxon>Prevotella</taxon>
    </lineage>
</organism>
<keyword evidence="1" id="KW-0812">Transmembrane</keyword>
<keyword evidence="1" id="KW-0472">Membrane</keyword>
<sequence>MENENTQYENYSHGEENESWWNRRSRSGCLDTGLKVGCGFILGVVVTCVVLTAGFFVFSPLLEYVKQDDGQQTEEVIKDYEWFELSTKKGVVRLHTSMPKDSVKLLMGRPSATSVSNSGRWMRETWEYMGRNKFSAEFTLEFEDGELQSVSQYRE</sequence>
<protein>
    <submittedName>
        <fullName evidence="2">Uncharacterized protein</fullName>
    </submittedName>
</protein>
<evidence type="ECO:0000256" key="1">
    <source>
        <dbReference type="SAM" id="Phobius"/>
    </source>
</evidence>
<reference evidence="2" key="1">
    <citation type="submission" date="2024-07" db="EMBL/GenBank/DDBJ databases">
        <title>Complete genome sequence of Prevotella sp. YM-2024 GTC17254.</title>
        <authorList>
            <person name="Hayashi M."/>
            <person name="Muto Y."/>
            <person name="Tanaka K."/>
            <person name="Niwa H."/>
        </authorList>
    </citation>
    <scope>NUCLEOTIDE SEQUENCE</scope>
    <source>
        <strain evidence="2">GTC17254</strain>
    </source>
</reference>
<accession>A0AB33IZB8</accession>
<dbReference type="AlphaFoldDB" id="A0AB33IZB8"/>
<feature type="transmembrane region" description="Helical" evidence="1">
    <location>
        <begin position="40"/>
        <end position="62"/>
    </location>
</feature>
<keyword evidence="1" id="KW-1133">Transmembrane helix</keyword>